<accession>A0A2M7S9C9</accession>
<protein>
    <recommendedName>
        <fullName evidence="1">Xylose isomerase-like TIM barrel domain-containing protein</fullName>
    </recommendedName>
</protein>
<evidence type="ECO:0000313" key="2">
    <source>
        <dbReference type="EMBL" id="PIZ16146.1"/>
    </source>
</evidence>
<dbReference type="Pfam" id="PF01261">
    <property type="entry name" value="AP_endonuc_2"/>
    <property type="match status" value="1"/>
</dbReference>
<dbReference type="Gene3D" id="3.20.20.150">
    <property type="entry name" value="Divalent-metal-dependent TIM barrel enzymes"/>
    <property type="match status" value="1"/>
</dbReference>
<dbReference type="InterPro" id="IPR013022">
    <property type="entry name" value="Xyl_isomerase-like_TIM-brl"/>
</dbReference>
<dbReference type="InterPro" id="IPR036237">
    <property type="entry name" value="Xyl_isomerase-like_sf"/>
</dbReference>
<comment type="caution">
    <text evidence="2">The sequence shown here is derived from an EMBL/GenBank/DDBJ whole genome shotgun (WGS) entry which is preliminary data.</text>
</comment>
<dbReference type="PANTHER" id="PTHR12110:SF21">
    <property type="entry name" value="XYLOSE ISOMERASE-LIKE TIM BARREL DOMAIN-CONTAINING PROTEIN"/>
    <property type="match status" value="1"/>
</dbReference>
<dbReference type="AlphaFoldDB" id="A0A2M7S9C9"/>
<dbReference type="Proteomes" id="UP000229307">
    <property type="component" value="Unassembled WGS sequence"/>
</dbReference>
<dbReference type="InterPro" id="IPR050312">
    <property type="entry name" value="IolE/XylAMocC-like"/>
</dbReference>
<gene>
    <name evidence="2" type="ORF">COY52_07960</name>
</gene>
<feature type="domain" description="Xylose isomerase-like TIM barrel" evidence="1">
    <location>
        <begin position="14"/>
        <end position="271"/>
    </location>
</feature>
<dbReference type="PANTHER" id="PTHR12110">
    <property type="entry name" value="HYDROXYPYRUVATE ISOMERASE"/>
    <property type="match status" value="1"/>
</dbReference>
<dbReference type="EMBL" id="PFMR01000207">
    <property type="protein sequence ID" value="PIZ16146.1"/>
    <property type="molecule type" value="Genomic_DNA"/>
</dbReference>
<dbReference type="SUPFAM" id="SSF51658">
    <property type="entry name" value="Xylose isomerase-like"/>
    <property type="match status" value="1"/>
</dbReference>
<evidence type="ECO:0000313" key="3">
    <source>
        <dbReference type="Proteomes" id="UP000229307"/>
    </source>
</evidence>
<reference evidence="3" key="1">
    <citation type="submission" date="2017-09" db="EMBL/GenBank/DDBJ databases">
        <title>Depth-based differentiation of microbial function through sediment-hosted aquifers and enrichment of novel symbionts in the deep terrestrial subsurface.</title>
        <authorList>
            <person name="Probst A.J."/>
            <person name="Ladd B."/>
            <person name="Jarett J.K."/>
            <person name="Geller-Mcgrath D.E."/>
            <person name="Sieber C.M.K."/>
            <person name="Emerson J.B."/>
            <person name="Anantharaman K."/>
            <person name="Thomas B.C."/>
            <person name="Malmstrom R."/>
            <person name="Stieglmeier M."/>
            <person name="Klingl A."/>
            <person name="Woyke T."/>
            <person name="Ryan C.M."/>
            <person name="Banfield J.F."/>
        </authorList>
    </citation>
    <scope>NUCLEOTIDE SEQUENCE [LARGE SCALE GENOMIC DNA]</scope>
</reference>
<name>A0A2M7S9C9_9BACT</name>
<sequence length="283" mass="31905">MRLGFLTGYSEERVEFAKKVGFKCLEVQMGPGSSLDLNKTSKEQLKEVRAIFGENGIEVGTVMCVLRHLDADAKNRTENMKYFIRVLEAASEMDAVAVTTCPLGDPSKDLEGNLPVYKEVFGEYAKAASSFGIKIGMENWPCAGGYPLTIGSVAITPATWKALFDAVPSEAVGLEFDPSHLYWQEIDYIAAVYEFSKRIYSVHAKDTEIFRNVQSRAGIYGSGWWRYRIPGWGELNWKEFFKALSNIGYNGPVIIEHEDQVFWGERFDDGLRLGFKFLNQFIP</sequence>
<organism evidence="2 3">
    <name type="scientific">Candidatus Desantisbacteria bacterium CG_4_10_14_0_8_um_filter_48_22</name>
    <dbReference type="NCBI Taxonomy" id="1974543"/>
    <lineage>
        <taxon>Bacteria</taxon>
        <taxon>Candidatus Desantisiibacteriota</taxon>
    </lineage>
</organism>
<proteinExistence type="predicted"/>
<evidence type="ECO:0000259" key="1">
    <source>
        <dbReference type="Pfam" id="PF01261"/>
    </source>
</evidence>